<evidence type="ECO:0000256" key="5">
    <source>
        <dbReference type="ARBA" id="ARBA00022737"/>
    </source>
</evidence>
<evidence type="ECO:0000256" key="4">
    <source>
        <dbReference type="ARBA" id="ARBA00022640"/>
    </source>
</evidence>
<feature type="compositionally biased region" description="Low complexity" evidence="7">
    <location>
        <begin position="18"/>
        <end position="39"/>
    </location>
</feature>
<dbReference type="GO" id="GO:0009451">
    <property type="term" value="P:RNA modification"/>
    <property type="evidence" value="ECO:0007669"/>
    <property type="project" value="InterPro"/>
</dbReference>
<dbReference type="Proteomes" id="UP000447434">
    <property type="component" value="Chromosome 18"/>
</dbReference>
<feature type="region of interest" description="Disordered" evidence="7">
    <location>
        <begin position="1"/>
        <end position="39"/>
    </location>
</feature>
<dbReference type="Pfam" id="PF14432">
    <property type="entry name" value="DYW_deaminase"/>
    <property type="match status" value="1"/>
</dbReference>
<dbReference type="GO" id="GO:0009507">
    <property type="term" value="C:chloroplast"/>
    <property type="evidence" value="ECO:0007669"/>
    <property type="project" value="UniProtKB-SubCell"/>
</dbReference>
<gene>
    <name evidence="8" type="ORF">Lalb_Chr18g0048131</name>
</gene>
<name>A0A6A5P4R5_LUPAL</name>
<keyword evidence="5" id="KW-0677">Repeat</keyword>
<keyword evidence="9" id="KW-1185">Reference proteome</keyword>
<evidence type="ECO:0000256" key="2">
    <source>
        <dbReference type="ARBA" id="ARBA00006643"/>
    </source>
</evidence>
<dbReference type="FunFam" id="1.25.40.10:FF:000073">
    <property type="entry name" value="Pentatricopeptide repeat-containing protein chloroplastic"/>
    <property type="match status" value="1"/>
</dbReference>
<keyword evidence="3" id="KW-0150">Chloroplast</keyword>
<organism evidence="8 9">
    <name type="scientific">Lupinus albus</name>
    <name type="common">White lupine</name>
    <name type="synonym">Lupinus termis</name>
    <dbReference type="NCBI Taxonomy" id="3870"/>
    <lineage>
        <taxon>Eukaryota</taxon>
        <taxon>Viridiplantae</taxon>
        <taxon>Streptophyta</taxon>
        <taxon>Embryophyta</taxon>
        <taxon>Tracheophyta</taxon>
        <taxon>Spermatophyta</taxon>
        <taxon>Magnoliopsida</taxon>
        <taxon>eudicotyledons</taxon>
        <taxon>Gunneridae</taxon>
        <taxon>Pentapetalae</taxon>
        <taxon>rosids</taxon>
        <taxon>fabids</taxon>
        <taxon>Fabales</taxon>
        <taxon>Fabaceae</taxon>
        <taxon>Papilionoideae</taxon>
        <taxon>50 kb inversion clade</taxon>
        <taxon>genistoids sensu lato</taxon>
        <taxon>core genistoids</taxon>
        <taxon>Genisteae</taxon>
        <taxon>Lupinus</taxon>
    </lineage>
</organism>
<dbReference type="InterPro" id="IPR046848">
    <property type="entry name" value="E_motif"/>
</dbReference>
<comment type="caution">
    <text evidence="8">The sequence shown here is derived from an EMBL/GenBank/DDBJ whole genome shotgun (WGS) entry which is preliminary data.</text>
</comment>
<dbReference type="Pfam" id="PF01535">
    <property type="entry name" value="PPR"/>
    <property type="match status" value="3"/>
</dbReference>
<dbReference type="FunFam" id="1.25.40.10:FF:000395">
    <property type="entry name" value="Pentatricopeptide repeat-containing protein chloroplastic"/>
    <property type="match status" value="1"/>
</dbReference>
<evidence type="ECO:0000256" key="1">
    <source>
        <dbReference type="ARBA" id="ARBA00004229"/>
    </source>
</evidence>
<dbReference type="InterPro" id="IPR046960">
    <property type="entry name" value="PPR_At4g14850-like_plant"/>
</dbReference>
<dbReference type="FunFam" id="1.25.40.10:FF:001326">
    <property type="entry name" value="Pentatricopeptide repeat-containing protein"/>
    <property type="match status" value="1"/>
</dbReference>
<evidence type="ECO:0000256" key="3">
    <source>
        <dbReference type="ARBA" id="ARBA00022528"/>
    </source>
</evidence>
<dbReference type="Pfam" id="PF20431">
    <property type="entry name" value="E_motif"/>
    <property type="match status" value="1"/>
</dbReference>
<accession>A0A6A5P4R5</accession>
<proteinExistence type="inferred from homology"/>
<dbReference type="InterPro" id="IPR002885">
    <property type="entry name" value="PPR_rpt"/>
</dbReference>
<dbReference type="GO" id="GO:0003723">
    <property type="term" value="F:RNA binding"/>
    <property type="evidence" value="ECO:0007669"/>
    <property type="project" value="InterPro"/>
</dbReference>
<dbReference type="FunFam" id="1.25.40.10:FF:002415">
    <property type="entry name" value="Uncharacterized protein"/>
    <property type="match status" value="1"/>
</dbReference>
<comment type="similarity">
    <text evidence="2">Belongs to the PPR family. PCMP-H subfamily.</text>
</comment>
<protein>
    <submittedName>
        <fullName evidence="8">Putative tetratricopeptide-like helical domain, DYW domain-containing protein</fullName>
    </submittedName>
</protein>
<dbReference type="Pfam" id="PF13041">
    <property type="entry name" value="PPR_2"/>
    <property type="match status" value="4"/>
</dbReference>
<reference evidence="9" key="1">
    <citation type="journal article" date="2020" name="Nat. Commun.">
        <title>Genome sequence of the cluster root forming white lupin.</title>
        <authorList>
            <person name="Hufnagel B."/>
            <person name="Marques A."/>
            <person name="Soriano A."/>
            <person name="Marques L."/>
            <person name="Divol F."/>
            <person name="Doumas P."/>
            <person name="Sallet E."/>
            <person name="Mancinotti D."/>
            <person name="Carrere S."/>
            <person name="Marande W."/>
            <person name="Arribat S."/>
            <person name="Keller J."/>
            <person name="Huneau C."/>
            <person name="Blein T."/>
            <person name="Aime D."/>
            <person name="Laguerre M."/>
            <person name="Taylor J."/>
            <person name="Schubert V."/>
            <person name="Nelson M."/>
            <person name="Geu-Flores F."/>
            <person name="Crespi M."/>
            <person name="Gallardo-Guerrero K."/>
            <person name="Delaux P.-M."/>
            <person name="Salse J."/>
            <person name="Berges H."/>
            <person name="Guyot R."/>
            <person name="Gouzy J."/>
            <person name="Peret B."/>
        </authorList>
    </citation>
    <scope>NUCLEOTIDE SEQUENCE [LARGE SCALE GENOMIC DNA]</scope>
    <source>
        <strain evidence="9">cv. Amiga</strain>
    </source>
</reference>
<dbReference type="InterPro" id="IPR011990">
    <property type="entry name" value="TPR-like_helical_dom_sf"/>
</dbReference>
<evidence type="ECO:0000256" key="6">
    <source>
        <dbReference type="ARBA" id="ARBA00022946"/>
    </source>
</evidence>
<dbReference type="AlphaFoldDB" id="A0A6A5P4R5"/>
<dbReference type="PANTHER" id="PTHR47926:SF373">
    <property type="entry name" value="TETRATRICOPEPTIDE-LIKE HELICAL DOMAIN SUPERFAMILY, DYW DOMAIN-CONTAINING PROTEIN"/>
    <property type="match status" value="1"/>
</dbReference>
<dbReference type="NCBIfam" id="TIGR00756">
    <property type="entry name" value="PPR"/>
    <property type="match status" value="5"/>
</dbReference>
<keyword evidence="6" id="KW-0809">Transit peptide</keyword>
<evidence type="ECO:0000256" key="7">
    <source>
        <dbReference type="SAM" id="MobiDB-lite"/>
    </source>
</evidence>
<evidence type="ECO:0000313" key="8">
    <source>
        <dbReference type="EMBL" id="KAE9593919.1"/>
    </source>
</evidence>
<evidence type="ECO:0000313" key="9">
    <source>
        <dbReference type="Proteomes" id="UP000447434"/>
    </source>
</evidence>
<dbReference type="OrthoDB" id="185373at2759"/>
<dbReference type="GO" id="GO:0008270">
    <property type="term" value="F:zinc ion binding"/>
    <property type="evidence" value="ECO:0007669"/>
    <property type="project" value="InterPro"/>
</dbReference>
<dbReference type="PANTHER" id="PTHR47926">
    <property type="entry name" value="PENTATRICOPEPTIDE REPEAT-CONTAINING PROTEIN"/>
    <property type="match status" value="1"/>
</dbReference>
<dbReference type="PROSITE" id="PS51375">
    <property type="entry name" value="PPR"/>
    <property type="match status" value="7"/>
</dbReference>
<sequence>MSSVQLLPLRPSPPFNNTTTKSKTHSSYSSTSTTSTTTTTPTPLYQRIFIPTHVYKHPSSILLELCTSIKELHQIIPLIVKNGFYNEHLFHTKLISLFCNYGSMVEAARVFEPIDPKIDVLYHTMLKGYAKNSTLCDSLKFYYRMMCDEVKPVVYDFTYLLQLCGTNLDLRRGREIQGQLVTNGYGSDLFAMTAIVNLYAKCRQLDDAYNMFGRMPRKDLVSWNTLVAGYSQNGFAKRALNLFLEMQEDGRKPDSITLVSVLPAVADIKALRNGKSIHGYAFRSGFESMVNVATALLDTYFKCGSVRTAKLVFKGMSSKNVVSWNTMIDGYAQNGESEEAYATFLQMLNEKVEPTNVTIMGALHACANLGDLERGRYVHKLLDQLKLDLDLSVMNSLISMYSKCKRVDIAASVFDNLKEKTNVTWNAMILGYAQNGRVKEALNLFCIMQSQGVKPDSFTLVSVITALAELSVIRQAKWIHGHAIRTVMDKNVFVATALVDMYAKCGAIQTARKLFDMMQERHVLTWNAMIDAYGTHGLGKEAIDLFTKMQKGDVRPNDITFLSVISACSHSGLVEHGLYYFESMKEDYGLEPAMNHYGAMVDLLGRAGHLDDAWNFIQEMPIKPGITVFGAMLGACKIHKNVELGEKAAEKIFELDPDEGGYHVLLANIYASASMWDRLAKVRTAMEKRGLQKTPGCSLVELRNEIHTFYSGSTKHPQSKRIYTFLETLGYEIKAAGYAPNTDSIHDVEEDVKEQLLSSHSERLAIAFGILNTRPGTTIHIRKNLRVCDDCHDATKYISLVTGREIIVRDMRRFHHFKNGECSCGDYW</sequence>
<dbReference type="EMBL" id="WOCE01000018">
    <property type="protein sequence ID" value="KAE9593919.1"/>
    <property type="molecule type" value="Genomic_DNA"/>
</dbReference>
<dbReference type="FunFam" id="1.25.40.10:FF:000031">
    <property type="entry name" value="Pentatricopeptide repeat-containing protein mitochondrial"/>
    <property type="match status" value="1"/>
</dbReference>
<comment type="subcellular location">
    <subcellularLocation>
        <location evidence="1">Plastid</location>
        <location evidence="1">Chloroplast</location>
    </subcellularLocation>
</comment>
<dbReference type="Gene3D" id="1.25.40.10">
    <property type="entry name" value="Tetratricopeptide repeat domain"/>
    <property type="match status" value="5"/>
</dbReference>
<keyword evidence="4" id="KW-0934">Plastid</keyword>
<dbReference type="InterPro" id="IPR032867">
    <property type="entry name" value="DYW_dom"/>
</dbReference>